<dbReference type="InterPro" id="IPR016024">
    <property type="entry name" value="ARM-type_fold"/>
</dbReference>
<keyword evidence="16" id="KW-1185">Reference proteome</keyword>
<dbReference type="GeneID" id="116526026"/>
<dbReference type="GO" id="GO:0030515">
    <property type="term" value="F:snoRNA binding"/>
    <property type="evidence" value="ECO:0007669"/>
    <property type="project" value="TreeGrafter"/>
</dbReference>
<keyword evidence="6" id="KW-0805">Transcription regulation</keyword>
<dbReference type="PANTHER" id="PTHR13457">
    <property type="entry name" value="BAP28"/>
    <property type="match status" value="1"/>
</dbReference>
<accession>A0A6J3EY23</accession>
<evidence type="ECO:0000256" key="6">
    <source>
        <dbReference type="ARBA" id="ARBA00023015"/>
    </source>
</evidence>
<dbReference type="InterPro" id="IPR056473">
    <property type="entry name" value="HEAT_Utp10/HEAT1"/>
</dbReference>
<dbReference type="FunFam" id="1.25.10.10:FF:000534">
    <property type="entry name" value="HEAT repeat containing 1"/>
    <property type="match status" value="1"/>
</dbReference>
<evidence type="ECO:0000256" key="10">
    <source>
        <dbReference type="ARBA" id="ARBA00059363"/>
    </source>
</evidence>
<keyword evidence="9 13" id="KW-0687">Ribonucleoprotein</keyword>
<evidence type="ECO:0000256" key="4">
    <source>
        <dbReference type="ARBA" id="ARBA00022552"/>
    </source>
</evidence>
<comment type="similarity">
    <text evidence="2 13">Belongs to the HEATR1/UTP10 family.</text>
</comment>
<dbReference type="InterPro" id="IPR040191">
    <property type="entry name" value="UTP10"/>
</dbReference>
<reference evidence="17 18" key="1">
    <citation type="submission" date="2025-04" db="UniProtKB">
        <authorList>
            <consortium name="RefSeq"/>
        </authorList>
    </citation>
    <scope>IDENTIFICATION</scope>
    <source>
        <tissue evidence="17 18">Blood</tissue>
    </source>
</reference>
<dbReference type="RefSeq" id="XP_032098159.1">
    <property type="nucleotide sequence ID" value="XM_032242268.1"/>
</dbReference>
<evidence type="ECO:0000313" key="17">
    <source>
        <dbReference type="RefSeq" id="XP_032098159.1"/>
    </source>
</evidence>
<feature type="domain" description="BP28 C-terminal" evidence="15">
    <location>
        <begin position="1856"/>
        <end position="2009"/>
    </location>
</feature>
<dbReference type="Gene3D" id="1.25.10.10">
    <property type="entry name" value="Leucine-rich Repeat Variant"/>
    <property type="match status" value="2"/>
</dbReference>
<dbReference type="GO" id="GO:0030686">
    <property type="term" value="C:90S preribosome"/>
    <property type="evidence" value="ECO:0007669"/>
    <property type="project" value="TreeGrafter"/>
</dbReference>
<comment type="function">
    <text evidence="10">Ribosome biogenesis factor; required for recruitment of Myc to nucleoli. Involved in nucleolar processing of pre-18S ribosomal RNA. Required for optimal pre-ribosomal RNA transcription by RNA polymerase I. Part of the small subunit (SSU) processome, first precursor of the small eukaryotic ribosomal subunit. During the assembly of the SSU processome in the nucleolus, many ribosome biogenesis factors, an RNA chaperone and ribosomal proteins associate with the nascent pre-rRNA and work in concert to generate RNA folding, modifications, rearrangements and cleavage as well as targeted degradation of pre-ribosomal RNA by the RNA exosome. Involved in neuronal-lineage cell proliferation.</text>
</comment>
<proteinExistence type="inferred from homology"/>
<evidence type="ECO:0000256" key="8">
    <source>
        <dbReference type="ARBA" id="ARBA00023242"/>
    </source>
</evidence>
<comment type="function">
    <text evidence="13">Involved in nucleolar processing of pre-18S ribosomal RNA.</text>
</comment>
<keyword evidence="7" id="KW-0804">Transcription</keyword>
<dbReference type="GO" id="GO:0000462">
    <property type="term" value="P:maturation of SSU-rRNA from tricistronic rRNA transcript (SSU-rRNA, 5.8S rRNA, LSU-rRNA)"/>
    <property type="evidence" value="ECO:0007669"/>
    <property type="project" value="TreeGrafter"/>
</dbReference>
<dbReference type="Pfam" id="PF08146">
    <property type="entry name" value="BP28CT"/>
    <property type="match status" value="1"/>
</dbReference>
<dbReference type="InterPro" id="IPR022125">
    <property type="entry name" value="U3snoRNP10_N"/>
</dbReference>
<dbReference type="Pfam" id="PF12397">
    <property type="entry name" value="U3snoRNP10"/>
    <property type="match status" value="1"/>
</dbReference>
<comment type="subunit">
    <text evidence="11">Part of the small subunit (SSU) processome, composed of more than 70 proteins and the RNA chaperone small nucleolar RNA (snoRNA) U3. Interacts with MYC; the interaction is required for localization of MYC to the nucleolus.</text>
</comment>
<evidence type="ECO:0000256" key="1">
    <source>
        <dbReference type="ARBA" id="ARBA00004604"/>
    </source>
</evidence>
<keyword evidence="3 13" id="KW-0690">Ribosome biogenesis</keyword>
<dbReference type="InterPro" id="IPR012954">
    <property type="entry name" value="BP28_C_dom"/>
</dbReference>
<comment type="subcellular location">
    <subcellularLocation>
        <location evidence="1 13">Nucleus</location>
        <location evidence="1 13">Nucleolus</location>
    </subcellularLocation>
</comment>
<dbReference type="GO" id="GO:0045943">
    <property type="term" value="P:positive regulation of transcription by RNA polymerase I"/>
    <property type="evidence" value="ECO:0007669"/>
    <property type="project" value="TreeGrafter"/>
</dbReference>
<dbReference type="RefSeq" id="XP_032098160.1">
    <property type="nucleotide sequence ID" value="XM_032242269.1"/>
</dbReference>
<dbReference type="PANTHER" id="PTHR13457:SF1">
    <property type="entry name" value="HEAT REPEAT-CONTAINING PROTEIN 1"/>
    <property type="match status" value="1"/>
</dbReference>
<name>A0A6J3EY23_SAPAP</name>
<keyword evidence="5" id="KW-0597">Phosphoprotein</keyword>
<organism evidence="16 17">
    <name type="scientific">Sapajus apella</name>
    <name type="common">Brown-capped capuchin</name>
    <name type="synonym">Cebus apella</name>
    <dbReference type="NCBI Taxonomy" id="9515"/>
    <lineage>
        <taxon>Eukaryota</taxon>
        <taxon>Metazoa</taxon>
        <taxon>Chordata</taxon>
        <taxon>Craniata</taxon>
        <taxon>Vertebrata</taxon>
        <taxon>Euteleostomi</taxon>
        <taxon>Mammalia</taxon>
        <taxon>Eutheria</taxon>
        <taxon>Euarchontoglires</taxon>
        <taxon>Primates</taxon>
        <taxon>Haplorrhini</taxon>
        <taxon>Platyrrhini</taxon>
        <taxon>Cebidae</taxon>
        <taxon>Cebinae</taxon>
        <taxon>Sapajus</taxon>
    </lineage>
</organism>
<dbReference type="SUPFAM" id="SSF48371">
    <property type="entry name" value="ARM repeat"/>
    <property type="match status" value="3"/>
</dbReference>
<evidence type="ECO:0000259" key="15">
    <source>
        <dbReference type="SMART" id="SM01036"/>
    </source>
</evidence>
<dbReference type="Proteomes" id="UP000504640">
    <property type="component" value="Unplaced"/>
</dbReference>
<dbReference type="Pfam" id="PF23243">
    <property type="entry name" value="HEAT_HEATR1"/>
    <property type="match status" value="1"/>
</dbReference>
<evidence type="ECO:0000256" key="12">
    <source>
        <dbReference type="ARBA" id="ARBA00071922"/>
    </source>
</evidence>
<dbReference type="RefSeq" id="XP_032098161.1">
    <property type="nucleotide sequence ID" value="XM_032242270.1"/>
</dbReference>
<evidence type="ECO:0000256" key="13">
    <source>
        <dbReference type="RuleBase" id="RU367065"/>
    </source>
</evidence>
<evidence type="ECO:0000313" key="16">
    <source>
        <dbReference type="Proteomes" id="UP000504640"/>
    </source>
</evidence>
<evidence type="ECO:0000313" key="18">
    <source>
        <dbReference type="RefSeq" id="XP_032098160.1"/>
    </source>
</evidence>
<evidence type="ECO:0000256" key="7">
    <source>
        <dbReference type="ARBA" id="ARBA00023163"/>
    </source>
</evidence>
<evidence type="ECO:0000256" key="5">
    <source>
        <dbReference type="ARBA" id="ARBA00022553"/>
    </source>
</evidence>
<evidence type="ECO:0000256" key="9">
    <source>
        <dbReference type="ARBA" id="ARBA00023274"/>
    </source>
</evidence>
<evidence type="ECO:0000313" key="19">
    <source>
        <dbReference type="RefSeq" id="XP_032098161.1"/>
    </source>
</evidence>
<protein>
    <recommendedName>
        <fullName evidence="12 13">HEAT repeat-containing protein 1</fullName>
    </recommendedName>
</protein>
<dbReference type="GO" id="GO:0034455">
    <property type="term" value="C:t-UTP complex"/>
    <property type="evidence" value="ECO:0007669"/>
    <property type="project" value="TreeGrafter"/>
</dbReference>
<keyword evidence="8 13" id="KW-0539">Nucleus</keyword>
<dbReference type="InterPro" id="IPR011989">
    <property type="entry name" value="ARM-like"/>
</dbReference>
<dbReference type="SMART" id="SM01036">
    <property type="entry name" value="BP28CT"/>
    <property type="match status" value="1"/>
</dbReference>
<feature type="region of interest" description="Disordered" evidence="14">
    <location>
        <begin position="1172"/>
        <end position="1191"/>
    </location>
</feature>
<evidence type="ECO:0000256" key="2">
    <source>
        <dbReference type="ARBA" id="ARBA00010559"/>
    </source>
</evidence>
<gene>
    <name evidence="17 18 19" type="primary">HEATR1</name>
</gene>
<dbReference type="GO" id="GO:0032040">
    <property type="term" value="C:small-subunit processome"/>
    <property type="evidence" value="ECO:0007669"/>
    <property type="project" value="TreeGrafter"/>
</dbReference>
<sequence length="2144" mass="242153">MTSLAQQLQRLALPQSDPSLFSRDEVASLLFDPKEAATIDRDTAFAIGCTGLEELLGIDPSFEQFEAPLFSQLAKTLERSVQTKAVNKQLDENISLFLIHLSPYFLLKPAQKCLEWLIHRFHIHLYNQDSLIACVLPYHETRIFVRVIQLLKINNSKHKWFWLLPVKQSGVPLAKGTLITHCYKDLGFMDFICSLVTKSVKVFAEYPGSSAQLRVLLAFYASTIVSALVAAEDVSDNIIAKLFPYIQKGLKSSLPDYRAATYMIICQISVKVTMEDTFVNSLASQIIKTLTKIPSLIKDGLSCLIVLLQRQKPESLGKKPFLHLCNVPDLITILHGISETYDVSPLLRYMLPHLVVSIIHHVTGEETEGIDGQIYKNHLEAILTKISLNNNLDHLLASLLFEEYISYNSQEEMDSDKVSLLNEQFLPLIRLLESKYPRTLDVVLEEHLKEIADLKKQELFHQFVSLSTSGGKYQFLADSDTSLMLSLNHPLVPVRLLAINHLKNIMKTSKEGVDESFIKEAVLARLGDDNIDVVLAAISAFEIFKEHFSSEVTISNLLNLFQRAELSKNREWYEVLKIAADILIKEEILSENYQLSNQVVTHLLPFMVINNDDMESAEMKIAIYLSKSGICSLHPLLRGWEEALENVIRNRKPGKLIGVANQKMIELLADNINSGDPSSMLNVVEDLISMGDKESFNLKQKVTCHVIMSVLVSCCSSLKETHFPFAIRVFSLLQKKIKKLESVITAVEIPSEWHIELMLDRGIPVEVWAHYVEELNTTQRVAVEDSVLLVFSLKNFMYALKAPKSFPKGDIWWNPEQLKEDSRDYLHLLMGLFEMMLSGADAVHFRVLMKLFIKVHLQDVFQLFKFFSVLWTYGSSLSNPLNCNVKTALQTQALYVGCAMLSSQKTQCKHQLASISSPVVTSLLINLGSPIKEVRRAAVHCLQALSGVVSPLHLIIDDLISKAEEITSDATYVIQDLATLFEELQREKKLKSHQKLSETLKNLLSCVYSCPSYIAKDLMKVLQGVNSEMVLSQLLPMAEQLLEKIQKEPTAVLKDEAIVLHLTLGKYNEFSSSLLNKDPKSLDIFIKAVHTTNELYAGMPTIQITALEKITKPFFAAISDEKVQQKLLRMLFDLLVNCKNSRCAQTVSSVFKGISINAEQVRIELEPPDKAKSLGTVQQKRRQKMQQKKSQDLESVQEVGGSYWQRVTLILELLQHKKKLKSPQILVPTLFNLLSRCLEPLPQEQGNMEYTKQLILSCLLSICQKLSPDGGKIPKDILDEEKFNVELIVQCIRLSEMPQTHHHALLLLGTVAGIFPDKVLHNIMSIFTFMGANVMRLDDTYSFQVINKTVKMVIPALIQSDSGDSIEVTRNVEEIVVKIINVFVDALPHVPEHRRLPILVQLVDTLGAEKFLWVLLILLFEQYVTKTVLAAACGEKDAILEADTEFWFSVCCEFSVQHQIQSLMKILQYLLKLPEEKEETIPKAVSNKSESQEETLQIFNVETHTSKQLRHFKFLSVSFMSQLLSSDNFLKKVVESGGPEILKGLEERLLETVLGYINAVAQSVEKNADKLTAKFWRALLSKAYDLLDKVNALLPTETFIPVIRGLVGNPLPSVRRKALDLLNNKLQQNISWKKTVVNRFLKLVPDLLAIVQRKKKEGEEEHAINRQTALYALKLLCKNFGAENPDPFVPVLSTAVTLIAPERKEEKNVLGSALLCIAEVASTLEALAIPQLPSLMPSLLTTMKNTSDLVSSEVYLLSALAALQKVVETLPHFISPYLEGILSQVIHLEKITSKMGSASQANIRLTSLKKTLATTLAPRVLLPAIKKTYKQIEKSWKNHMGPFMSILQEHIGVMKKEELTSHQSQLTTFFLEALDFRAQHSEDDLEEIGKTENCIIDCLVAMVVKLSEVTFRPLFFKLFDWAKTEDAPKDRLLTFYNLADCIAEKLKGLFTLFAGHLVKPFADTLNQVNISKTDEAFFDSEKDPEKCCLLLQFVLNCLYKIFLFDTQHFISKERAEALMMPLVDQLENRLGGDEKFQERVTKHLIPCIAQFSVAMADDSLWKPLNYQILLKMRDSSPKVRFAALITVLALAEKLKENYIVLLPESIPFLAELMEGNSQTIKQLRNKSENFCENVPSDNADLDIT</sequence>
<evidence type="ECO:0000256" key="11">
    <source>
        <dbReference type="ARBA" id="ARBA00064302"/>
    </source>
</evidence>
<dbReference type="CTD" id="55127"/>
<evidence type="ECO:0000256" key="3">
    <source>
        <dbReference type="ARBA" id="ARBA00022517"/>
    </source>
</evidence>
<keyword evidence="4 13" id="KW-0698">rRNA processing</keyword>
<evidence type="ECO:0000256" key="14">
    <source>
        <dbReference type="SAM" id="MobiDB-lite"/>
    </source>
</evidence>